<dbReference type="Pfam" id="PF02350">
    <property type="entry name" value="Epimerase_2"/>
    <property type="match status" value="1"/>
</dbReference>
<evidence type="ECO:0000256" key="4">
    <source>
        <dbReference type="ARBA" id="ARBA00038858"/>
    </source>
</evidence>
<proteinExistence type="inferred from homology"/>
<comment type="catalytic activity">
    <reaction evidence="2">
        <text>UDP-N-acetyl-alpha-D-glucosamine = UDP-N-acetyl-alpha-D-mannosamine</text>
        <dbReference type="Rhea" id="RHEA:17213"/>
        <dbReference type="ChEBI" id="CHEBI:57705"/>
        <dbReference type="ChEBI" id="CHEBI:68623"/>
        <dbReference type="EC" id="5.1.3.14"/>
    </reaction>
</comment>
<name>A0A397Q3D8_9HYPH</name>
<comment type="similarity">
    <text evidence="3 5">Belongs to the UDP-N-acetylglucosamine 2-epimerase family.</text>
</comment>
<evidence type="ECO:0000256" key="5">
    <source>
        <dbReference type="RuleBase" id="RU003513"/>
    </source>
</evidence>
<dbReference type="GO" id="GO:0008761">
    <property type="term" value="F:UDP-N-acetylglucosamine 2-epimerase activity"/>
    <property type="evidence" value="ECO:0007669"/>
    <property type="project" value="UniProtKB-EC"/>
</dbReference>
<dbReference type="EC" id="5.1.3.14" evidence="4"/>
<keyword evidence="1 5" id="KW-0413">Isomerase</keyword>
<dbReference type="InterPro" id="IPR029767">
    <property type="entry name" value="WecB-like"/>
</dbReference>
<sequence length="394" mass="43495">MLRFFNSRSFHILCLIGTRPEGIKMAPVIRKLQDQPWAEITVVTTGQHGELAPQVLDLFGVSVDFDLQVMQPNQTLSRLSSRILEKIDPLLEERKFDLVLVQGDTTSVLAAALASFYRKIPVGHVEAGLRTFNLSTPFPEELNRVVTGIVSSIHFAPTERARDNLLSEGKDPSSVHVTGNTVIDALLALASQDFPCEFPTRSNRRLILVTAHRRENFGAPIRSICHAIRLIHDIWLDVEFVFPVHPNPNVEIPVRELLNDLQRVHIIPPASYHDLVTIMKRAYLIMTDSGGIQEEAPALGKPVLVLREETERPEAVEAGVARVVGTECNHIVGSARDLLDNKASYNAMSQGGSPYGDGAAADRIVTHCHNFLLGPETPHSGARLANAGYRTDRA</sequence>
<reference evidence="7 8" key="1">
    <citation type="submission" date="2018-08" db="EMBL/GenBank/DDBJ databases">
        <title>Genomic Encyclopedia of Archaeal and Bacterial Type Strains, Phase II (KMG-II): from individual species to whole genera.</title>
        <authorList>
            <person name="Goeker M."/>
        </authorList>
    </citation>
    <scope>NUCLEOTIDE SEQUENCE [LARGE SCALE GENOMIC DNA]</scope>
    <source>
        <strain evidence="7 8">DSM 5002</strain>
    </source>
</reference>
<comment type="caution">
    <text evidence="7">The sequence shown here is derived from an EMBL/GenBank/DDBJ whole genome shotgun (WGS) entry which is preliminary data.</text>
</comment>
<dbReference type="Proteomes" id="UP000266273">
    <property type="component" value="Unassembled WGS sequence"/>
</dbReference>
<dbReference type="OrthoDB" id="9803238at2"/>
<keyword evidence="8" id="KW-1185">Reference proteome</keyword>
<dbReference type="AlphaFoldDB" id="A0A397Q3D8"/>
<evidence type="ECO:0000313" key="8">
    <source>
        <dbReference type="Proteomes" id="UP000266273"/>
    </source>
</evidence>
<dbReference type="RefSeq" id="WP_119060873.1">
    <property type="nucleotide sequence ID" value="NZ_QXDF01000001.1"/>
</dbReference>
<dbReference type="PANTHER" id="PTHR43174">
    <property type="entry name" value="UDP-N-ACETYLGLUCOSAMINE 2-EPIMERASE"/>
    <property type="match status" value="1"/>
</dbReference>
<accession>A0A397Q3D8</accession>
<organism evidence="7 8">
    <name type="scientific">Dichotomicrobium thermohalophilum</name>
    <dbReference type="NCBI Taxonomy" id="933063"/>
    <lineage>
        <taxon>Bacteria</taxon>
        <taxon>Pseudomonadati</taxon>
        <taxon>Pseudomonadota</taxon>
        <taxon>Alphaproteobacteria</taxon>
        <taxon>Hyphomicrobiales</taxon>
        <taxon>Hyphomicrobiaceae</taxon>
        <taxon>Dichotomicrobium</taxon>
    </lineage>
</organism>
<dbReference type="SUPFAM" id="SSF53756">
    <property type="entry name" value="UDP-Glycosyltransferase/glycogen phosphorylase"/>
    <property type="match status" value="1"/>
</dbReference>
<dbReference type="InterPro" id="IPR003331">
    <property type="entry name" value="UDP_GlcNAc_Epimerase_2_dom"/>
</dbReference>
<dbReference type="PANTHER" id="PTHR43174:SF2">
    <property type="entry name" value="UDP-N-ACETYLGLUCOSAMINE 2-EPIMERASE"/>
    <property type="match status" value="1"/>
</dbReference>
<protein>
    <recommendedName>
        <fullName evidence="4">UDP-N-acetylglucosamine 2-epimerase (non-hydrolyzing)</fullName>
        <ecNumber evidence="4">5.1.3.14</ecNumber>
    </recommendedName>
</protein>
<gene>
    <name evidence="7" type="ORF">BXY53_1134</name>
</gene>
<feature type="domain" description="UDP-N-acetylglucosamine 2-epimerase" evidence="6">
    <location>
        <begin position="31"/>
        <end position="366"/>
    </location>
</feature>
<evidence type="ECO:0000313" key="7">
    <source>
        <dbReference type="EMBL" id="RIA56040.1"/>
    </source>
</evidence>
<dbReference type="Gene3D" id="3.40.50.2000">
    <property type="entry name" value="Glycogen Phosphorylase B"/>
    <property type="match status" value="2"/>
</dbReference>
<evidence type="ECO:0000256" key="2">
    <source>
        <dbReference type="ARBA" id="ARBA00036080"/>
    </source>
</evidence>
<evidence type="ECO:0000256" key="3">
    <source>
        <dbReference type="ARBA" id="ARBA00038209"/>
    </source>
</evidence>
<dbReference type="CDD" id="cd03786">
    <property type="entry name" value="GTB_UDP-GlcNAc_2-Epimerase"/>
    <property type="match status" value="1"/>
</dbReference>
<dbReference type="EMBL" id="QXDF01000001">
    <property type="protein sequence ID" value="RIA56040.1"/>
    <property type="molecule type" value="Genomic_DNA"/>
</dbReference>
<evidence type="ECO:0000256" key="1">
    <source>
        <dbReference type="ARBA" id="ARBA00023235"/>
    </source>
</evidence>
<evidence type="ECO:0000259" key="6">
    <source>
        <dbReference type="Pfam" id="PF02350"/>
    </source>
</evidence>
<dbReference type="NCBIfam" id="TIGR00236">
    <property type="entry name" value="wecB"/>
    <property type="match status" value="1"/>
</dbReference>